<evidence type="ECO:0000256" key="8">
    <source>
        <dbReference type="SAM" id="Phobius"/>
    </source>
</evidence>
<feature type="transmembrane region" description="Helical" evidence="8">
    <location>
        <begin position="181"/>
        <end position="203"/>
    </location>
</feature>
<feature type="transmembrane region" description="Helical" evidence="8">
    <location>
        <begin position="251"/>
        <end position="271"/>
    </location>
</feature>
<dbReference type="InterPro" id="IPR000276">
    <property type="entry name" value="GPCR_Rhodpsn"/>
</dbReference>
<feature type="transmembrane region" description="Helical" evidence="8">
    <location>
        <begin position="54"/>
        <end position="73"/>
    </location>
</feature>
<keyword evidence="6" id="KW-0675">Receptor</keyword>
<evidence type="ECO:0000313" key="10">
    <source>
        <dbReference type="EMBL" id="CAF1300522.1"/>
    </source>
</evidence>
<dbReference type="Pfam" id="PF00001">
    <property type="entry name" value="7tm_1"/>
    <property type="match status" value="1"/>
</dbReference>
<feature type="transmembrane region" description="Helical" evidence="8">
    <location>
        <begin position="291"/>
        <end position="314"/>
    </location>
</feature>
<dbReference type="EMBL" id="CAJOAY010000248">
    <property type="protein sequence ID" value="CAF3602336.1"/>
    <property type="molecule type" value="Genomic_DNA"/>
</dbReference>
<dbReference type="GO" id="GO:0004930">
    <property type="term" value="F:G protein-coupled receptor activity"/>
    <property type="evidence" value="ECO:0007669"/>
    <property type="project" value="UniProtKB-KW"/>
</dbReference>
<accession>A0A815DN14</accession>
<dbReference type="EMBL" id="CAJNON010000519">
    <property type="protein sequence ID" value="CAF1300522.1"/>
    <property type="molecule type" value="Genomic_DNA"/>
</dbReference>
<dbReference type="OrthoDB" id="10030575at2759"/>
<sequence>MVSSNDSLIASINNATIQLNRYLPLIIFIFGIIGNILNILVLSRRALRTNPCALLFLVSSLTGLIVIISGLTTRLATGWSVDLSETIEWLCKLHIFILFVSRTIFFWLLVFASIDRWFSSSINVHRRHISTLKNAQRSIIIITIFSILLNGPLLYCYKANLIGTPAKCYGYSDSCRSYTEISFTLGNIVIPSLLMLLFGLLTINNIRQVQKRINIRASISVPDPYNKNTPTNMNMKQQQQMKTDQNLFKMLFVQVIFLILCTAPYAIYRLYATITPAAPLKTVLQNAIESFLFNLFTNLTYLATAMPFYIYTLFGGKVFRNELFSIINDIFQKIKCI</sequence>
<dbReference type="PROSITE" id="PS50262">
    <property type="entry name" value="G_PROTEIN_RECEP_F1_2"/>
    <property type="match status" value="1"/>
</dbReference>
<evidence type="ECO:0000259" key="9">
    <source>
        <dbReference type="PROSITE" id="PS50262"/>
    </source>
</evidence>
<evidence type="ECO:0000313" key="12">
    <source>
        <dbReference type="Proteomes" id="UP000663891"/>
    </source>
</evidence>
<evidence type="ECO:0000256" key="2">
    <source>
        <dbReference type="ARBA" id="ARBA00022692"/>
    </source>
</evidence>
<evidence type="ECO:0000256" key="3">
    <source>
        <dbReference type="ARBA" id="ARBA00022989"/>
    </source>
</evidence>
<keyword evidence="3 8" id="KW-1133">Transmembrane helix</keyword>
<proteinExistence type="predicted"/>
<dbReference type="Gene3D" id="1.20.1070.10">
    <property type="entry name" value="Rhodopsin 7-helix transmembrane proteins"/>
    <property type="match status" value="1"/>
</dbReference>
<reference evidence="10" key="1">
    <citation type="submission" date="2021-02" db="EMBL/GenBank/DDBJ databases">
        <authorList>
            <person name="Nowell W R."/>
        </authorList>
    </citation>
    <scope>NUCLEOTIDE SEQUENCE</scope>
</reference>
<evidence type="ECO:0000256" key="7">
    <source>
        <dbReference type="ARBA" id="ARBA00023224"/>
    </source>
</evidence>
<dbReference type="Proteomes" id="UP000663891">
    <property type="component" value="Unassembled WGS sequence"/>
</dbReference>
<evidence type="ECO:0000256" key="1">
    <source>
        <dbReference type="ARBA" id="ARBA00004141"/>
    </source>
</evidence>
<comment type="caution">
    <text evidence="10">The sequence shown here is derived from an EMBL/GenBank/DDBJ whole genome shotgun (WGS) entry which is preliminary data.</text>
</comment>
<feature type="domain" description="G-protein coupled receptors family 1 profile" evidence="9">
    <location>
        <begin position="34"/>
        <end position="311"/>
    </location>
</feature>
<dbReference type="PANTHER" id="PTHR24243:SF230">
    <property type="entry name" value="G-PROTEIN COUPLED RECEPTORS FAMILY 1 PROFILE DOMAIN-CONTAINING PROTEIN"/>
    <property type="match status" value="1"/>
</dbReference>
<dbReference type="InterPro" id="IPR017452">
    <property type="entry name" value="GPCR_Rhodpsn_7TM"/>
</dbReference>
<gene>
    <name evidence="11" type="ORF">OKA104_LOCUS6684</name>
    <name evidence="10" type="ORF">VCS650_LOCUS31020</name>
</gene>
<comment type="subcellular location">
    <subcellularLocation>
        <location evidence="1">Membrane</location>
        <topology evidence="1">Multi-pass membrane protein</topology>
    </subcellularLocation>
</comment>
<keyword evidence="4" id="KW-0297">G-protein coupled receptor</keyword>
<evidence type="ECO:0000256" key="5">
    <source>
        <dbReference type="ARBA" id="ARBA00023136"/>
    </source>
</evidence>
<protein>
    <recommendedName>
        <fullName evidence="9">G-protein coupled receptors family 1 profile domain-containing protein</fullName>
    </recommendedName>
</protein>
<dbReference type="PRINTS" id="PR00237">
    <property type="entry name" value="GPCRRHODOPSN"/>
</dbReference>
<evidence type="ECO:0000256" key="6">
    <source>
        <dbReference type="ARBA" id="ARBA00023170"/>
    </source>
</evidence>
<keyword evidence="7" id="KW-0807">Transducer</keyword>
<feature type="transmembrane region" description="Helical" evidence="8">
    <location>
        <begin position="93"/>
        <end position="114"/>
    </location>
</feature>
<organism evidence="10 12">
    <name type="scientific">Adineta steineri</name>
    <dbReference type="NCBI Taxonomy" id="433720"/>
    <lineage>
        <taxon>Eukaryota</taxon>
        <taxon>Metazoa</taxon>
        <taxon>Spiralia</taxon>
        <taxon>Gnathifera</taxon>
        <taxon>Rotifera</taxon>
        <taxon>Eurotatoria</taxon>
        <taxon>Bdelloidea</taxon>
        <taxon>Adinetida</taxon>
        <taxon>Adinetidae</taxon>
        <taxon>Adineta</taxon>
    </lineage>
</organism>
<keyword evidence="2 8" id="KW-0812">Transmembrane</keyword>
<dbReference type="PANTHER" id="PTHR24243">
    <property type="entry name" value="G-PROTEIN COUPLED RECEPTOR"/>
    <property type="match status" value="1"/>
</dbReference>
<evidence type="ECO:0000313" key="11">
    <source>
        <dbReference type="EMBL" id="CAF3602336.1"/>
    </source>
</evidence>
<dbReference type="AlphaFoldDB" id="A0A815DN14"/>
<name>A0A815DN14_9BILA</name>
<dbReference type="GO" id="GO:0005886">
    <property type="term" value="C:plasma membrane"/>
    <property type="evidence" value="ECO:0007669"/>
    <property type="project" value="TreeGrafter"/>
</dbReference>
<evidence type="ECO:0000256" key="4">
    <source>
        <dbReference type="ARBA" id="ARBA00023040"/>
    </source>
</evidence>
<dbReference type="SUPFAM" id="SSF81321">
    <property type="entry name" value="Family A G protein-coupled receptor-like"/>
    <property type="match status" value="1"/>
</dbReference>
<feature type="transmembrane region" description="Helical" evidence="8">
    <location>
        <begin position="22"/>
        <end position="42"/>
    </location>
</feature>
<feature type="transmembrane region" description="Helical" evidence="8">
    <location>
        <begin position="135"/>
        <end position="155"/>
    </location>
</feature>
<keyword evidence="5 8" id="KW-0472">Membrane</keyword>
<dbReference type="Proteomes" id="UP000663881">
    <property type="component" value="Unassembled WGS sequence"/>
</dbReference>